<dbReference type="Proteomes" id="UP001556692">
    <property type="component" value="Unassembled WGS sequence"/>
</dbReference>
<evidence type="ECO:0000256" key="3">
    <source>
        <dbReference type="ARBA" id="ARBA00009184"/>
    </source>
</evidence>
<dbReference type="InterPro" id="IPR050582">
    <property type="entry name" value="HAD-like_SerB"/>
</dbReference>
<gene>
    <name evidence="14" type="primary">serB</name>
    <name evidence="14" type="ORF">ABGN05_05920</name>
</gene>
<keyword evidence="6" id="KW-0028">Amino-acid biosynthesis</keyword>
<evidence type="ECO:0000256" key="11">
    <source>
        <dbReference type="ARBA" id="ARBA00031693"/>
    </source>
</evidence>
<evidence type="ECO:0000256" key="13">
    <source>
        <dbReference type="ARBA" id="ARBA00048523"/>
    </source>
</evidence>
<dbReference type="Pfam" id="PF12710">
    <property type="entry name" value="HAD"/>
    <property type="match status" value="1"/>
</dbReference>
<keyword evidence="10" id="KW-0718">Serine biosynthesis</keyword>
<name>A0ABV3SEK8_9HYPH</name>
<evidence type="ECO:0000256" key="2">
    <source>
        <dbReference type="ARBA" id="ARBA00005135"/>
    </source>
</evidence>
<evidence type="ECO:0000256" key="10">
    <source>
        <dbReference type="ARBA" id="ARBA00023299"/>
    </source>
</evidence>
<dbReference type="CDD" id="cd07500">
    <property type="entry name" value="HAD_PSP"/>
    <property type="match status" value="1"/>
</dbReference>
<dbReference type="InterPro" id="IPR023214">
    <property type="entry name" value="HAD_sf"/>
</dbReference>
<dbReference type="SFLD" id="SFLDS00003">
    <property type="entry name" value="Haloacid_Dehalogenase"/>
    <property type="match status" value="1"/>
</dbReference>
<comment type="catalytic activity">
    <reaction evidence="12">
        <text>O-phospho-L-serine + H2O = L-serine + phosphate</text>
        <dbReference type="Rhea" id="RHEA:21208"/>
        <dbReference type="ChEBI" id="CHEBI:15377"/>
        <dbReference type="ChEBI" id="CHEBI:33384"/>
        <dbReference type="ChEBI" id="CHEBI:43474"/>
        <dbReference type="ChEBI" id="CHEBI:57524"/>
        <dbReference type="EC" id="3.1.3.3"/>
    </reaction>
</comment>
<dbReference type="PANTHER" id="PTHR43344:SF2">
    <property type="entry name" value="PHOSPHOSERINE PHOSPHATASE"/>
    <property type="match status" value="1"/>
</dbReference>
<keyword evidence="7" id="KW-0479">Metal-binding</keyword>
<dbReference type="GO" id="GO:0016787">
    <property type="term" value="F:hydrolase activity"/>
    <property type="evidence" value="ECO:0007669"/>
    <property type="project" value="UniProtKB-KW"/>
</dbReference>
<dbReference type="SUPFAM" id="SSF56784">
    <property type="entry name" value="HAD-like"/>
    <property type="match status" value="1"/>
</dbReference>
<dbReference type="NCBIfam" id="TIGR00338">
    <property type="entry name" value="serB"/>
    <property type="match status" value="1"/>
</dbReference>
<comment type="pathway">
    <text evidence="2">Amino-acid biosynthesis; L-serine biosynthesis; L-serine from 3-phospho-D-glycerate: step 3/3.</text>
</comment>
<dbReference type="SFLD" id="SFLDG01136">
    <property type="entry name" value="C1.6:_Phosphoserine_Phosphatas"/>
    <property type="match status" value="1"/>
</dbReference>
<dbReference type="SFLD" id="SFLDF00029">
    <property type="entry name" value="phosphoserine_phosphatase"/>
    <property type="match status" value="1"/>
</dbReference>
<keyword evidence="8 14" id="KW-0378">Hydrolase</keyword>
<dbReference type="PANTHER" id="PTHR43344">
    <property type="entry name" value="PHOSPHOSERINE PHOSPHATASE"/>
    <property type="match status" value="1"/>
</dbReference>
<comment type="cofactor">
    <cofactor evidence="1">
        <name>Mg(2+)</name>
        <dbReference type="ChEBI" id="CHEBI:18420"/>
    </cofactor>
</comment>
<evidence type="ECO:0000256" key="1">
    <source>
        <dbReference type="ARBA" id="ARBA00001946"/>
    </source>
</evidence>
<evidence type="ECO:0000313" key="15">
    <source>
        <dbReference type="Proteomes" id="UP001556692"/>
    </source>
</evidence>
<comment type="caution">
    <text evidence="14">The sequence shown here is derived from an EMBL/GenBank/DDBJ whole genome shotgun (WGS) entry which is preliminary data.</text>
</comment>
<evidence type="ECO:0000256" key="5">
    <source>
        <dbReference type="ARBA" id="ARBA00015196"/>
    </source>
</evidence>
<evidence type="ECO:0000256" key="4">
    <source>
        <dbReference type="ARBA" id="ARBA00012640"/>
    </source>
</evidence>
<evidence type="ECO:0000313" key="14">
    <source>
        <dbReference type="EMBL" id="MEX0405197.1"/>
    </source>
</evidence>
<evidence type="ECO:0000256" key="7">
    <source>
        <dbReference type="ARBA" id="ARBA00022723"/>
    </source>
</evidence>
<dbReference type="InterPro" id="IPR004469">
    <property type="entry name" value="PSP"/>
</dbReference>
<keyword evidence="9" id="KW-0460">Magnesium</keyword>
<reference evidence="14 15" key="1">
    <citation type="submission" date="2024-05" db="EMBL/GenBank/DDBJ databases">
        <authorList>
            <person name="Jiang F."/>
        </authorList>
    </citation>
    <scope>NUCLEOTIDE SEQUENCE [LARGE SCALE GENOMIC DNA]</scope>
    <source>
        <strain evidence="14 15">LZ166</strain>
    </source>
</reference>
<protein>
    <recommendedName>
        <fullName evidence="5">Phosphoserine phosphatase</fullName>
        <ecNumber evidence="4">3.1.3.3</ecNumber>
    </recommendedName>
    <alternativeName>
        <fullName evidence="11">O-phosphoserine phosphohydrolase</fullName>
    </alternativeName>
</protein>
<evidence type="ECO:0000256" key="6">
    <source>
        <dbReference type="ARBA" id="ARBA00022605"/>
    </source>
</evidence>
<organism evidence="14 15">
    <name type="scientific">Aquibium pacificus</name>
    <dbReference type="NCBI Taxonomy" id="3153579"/>
    <lineage>
        <taxon>Bacteria</taxon>
        <taxon>Pseudomonadati</taxon>
        <taxon>Pseudomonadota</taxon>
        <taxon>Alphaproteobacteria</taxon>
        <taxon>Hyphomicrobiales</taxon>
        <taxon>Phyllobacteriaceae</taxon>
        <taxon>Aquibium</taxon>
    </lineage>
</organism>
<dbReference type="EC" id="3.1.3.3" evidence="4"/>
<keyword evidence="15" id="KW-1185">Reference proteome</keyword>
<accession>A0ABV3SEK8</accession>
<evidence type="ECO:0000256" key="8">
    <source>
        <dbReference type="ARBA" id="ARBA00022801"/>
    </source>
</evidence>
<proteinExistence type="inferred from homology"/>
<comment type="similarity">
    <text evidence="3">Belongs to the HAD-like hydrolase superfamily. SerB family.</text>
</comment>
<evidence type="ECO:0000256" key="9">
    <source>
        <dbReference type="ARBA" id="ARBA00022842"/>
    </source>
</evidence>
<dbReference type="EMBL" id="JBDPGJ010000001">
    <property type="protein sequence ID" value="MEX0405197.1"/>
    <property type="molecule type" value="Genomic_DNA"/>
</dbReference>
<comment type="catalytic activity">
    <reaction evidence="13">
        <text>O-phospho-D-serine + H2O = D-serine + phosphate</text>
        <dbReference type="Rhea" id="RHEA:24873"/>
        <dbReference type="ChEBI" id="CHEBI:15377"/>
        <dbReference type="ChEBI" id="CHEBI:35247"/>
        <dbReference type="ChEBI" id="CHEBI:43474"/>
        <dbReference type="ChEBI" id="CHEBI:58680"/>
        <dbReference type="EC" id="3.1.3.3"/>
    </reaction>
</comment>
<sequence>MSFVATIISSPETAAVSAGIAHTATRAIGASRCRWLSEGIACDIPLPNGFAPAEAETVLRDTLAGLPVDVAVQREDSRRKRLLVADMDSTMIDQECIDELAAEIGLKEHVAAITARAMNGEIAFEPALRERVALLKGLPLPVIGAVIAGRITLAKGGLELVTTMKRHGAWTALVSGGFTMFTGPVAAKLGFDEHQANTLLHEDGKLTGAVAEPVLGREAKATALRAACERLGITTDDALAVGDGANDLDMLRLAGIGVALHAKPSVAEQARFRIDHGDLTALLYLQGYGRDDFAA</sequence>
<dbReference type="InterPro" id="IPR036412">
    <property type="entry name" value="HAD-like_sf"/>
</dbReference>
<dbReference type="Gene3D" id="3.40.50.1000">
    <property type="entry name" value="HAD superfamily/HAD-like"/>
    <property type="match status" value="1"/>
</dbReference>
<dbReference type="SFLD" id="SFLDG01137">
    <property type="entry name" value="C1.6.1:_Phosphoserine_Phosphat"/>
    <property type="match status" value="1"/>
</dbReference>
<dbReference type="RefSeq" id="WP_367953040.1">
    <property type="nucleotide sequence ID" value="NZ_JBDPGJ010000001.1"/>
</dbReference>
<dbReference type="NCBIfam" id="TIGR01488">
    <property type="entry name" value="HAD-SF-IB"/>
    <property type="match status" value="1"/>
</dbReference>
<evidence type="ECO:0000256" key="12">
    <source>
        <dbReference type="ARBA" id="ARBA00048138"/>
    </source>
</evidence>